<name>A0A068R2A8_9GAMM</name>
<dbReference type="EMBL" id="FO704551">
    <property type="protein sequence ID" value="CDG21179.1"/>
    <property type="molecule type" value="Genomic_DNA"/>
</dbReference>
<proteinExistence type="predicted"/>
<dbReference type="HOGENOM" id="CLU_3260030_0_0_6"/>
<sequence length="42" mass="4989">MLPLMFKLHNEKLSYEMGILPILFKFFKMLSDKNIVTLQNTT</sequence>
<accession>A0A068R2A8</accession>
<evidence type="ECO:0000313" key="1">
    <source>
        <dbReference type="EMBL" id="CDG21179.1"/>
    </source>
</evidence>
<dbReference type="Proteomes" id="UP000032735">
    <property type="component" value="Chromosome"/>
</dbReference>
<organism evidence="1 2">
    <name type="scientific">Xenorhabdus poinarii G6</name>
    <dbReference type="NCBI Taxonomy" id="1354304"/>
    <lineage>
        <taxon>Bacteria</taxon>
        <taxon>Pseudomonadati</taxon>
        <taxon>Pseudomonadota</taxon>
        <taxon>Gammaproteobacteria</taxon>
        <taxon>Enterobacterales</taxon>
        <taxon>Morganellaceae</taxon>
        <taxon>Xenorhabdus</taxon>
    </lineage>
</organism>
<evidence type="ECO:0000313" key="2">
    <source>
        <dbReference type="Proteomes" id="UP000032735"/>
    </source>
</evidence>
<gene>
    <name evidence="1" type="ORF">XPG1_1524</name>
</gene>
<dbReference type="AlphaFoldDB" id="A0A068R2A8"/>
<keyword evidence="2" id="KW-1185">Reference proteome</keyword>
<reference evidence="1 2" key="1">
    <citation type="submission" date="2013-07" db="EMBL/GenBank/DDBJ databases">
        <authorList>
            <person name="Genoscope - CEA"/>
        </authorList>
    </citation>
    <scope>NUCLEOTIDE SEQUENCE [LARGE SCALE GENOMIC DNA]</scope>
    <source>
        <strain evidence="1 2">G6</strain>
    </source>
</reference>
<evidence type="ECO:0008006" key="3">
    <source>
        <dbReference type="Google" id="ProtNLM"/>
    </source>
</evidence>
<protein>
    <recommendedName>
        <fullName evidence="3">Transposase</fullName>
    </recommendedName>
</protein>
<dbReference type="KEGG" id="xpo:XPG1_1524"/>